<feature type="binding site" evidence="11">
    <location>
        <begin position="140"/>
        <end position="142"/>
    </location>
    <ligand>
        <name>NAD(+)</name>
        <dbReference type="ChEBI" id="CHEBI:57540"/>
    </ligand>
</feature>
<dbReference type="EMBL" id="JXJN01013365">
    <property type="status" value="NOT_ANNOTATED_CDS"/>
    <property type="molecule type" value="Genomic_DNA"/>
</dbReference>
<organism evidence="15 16">
    <name type="scientific">Glossina palpalis gambiensis</name>
    <dbReference type="NCBI Taxonomy" id="67801"/>
    <lineage>
        <taxon>Eukaryota</taxon>
        <taxon>Metazoa</taxon>
        <taxon>Ecdysozoa</taxon>
        <taxon>Arthropoda</taxon>
        <taxon>Hexapoda</taxon>
        <taxon>Insecta</taxon>
        <taxon>Pterygota</taxon>
        <taxon>Neoptera</taxon>
        <taxon>Endopterygota</taxon>
        <taxon>Diptera</taxon>
        <taxon>Brachycera</taxon>
        <taxon>Muscomorpha</taxon>
        <taxon>Hippoboscoidea</taxon>
        <taxon>Glossinidae</taxon>
        <taxon>Glossina</taxon>
    </lineage>
</organism>
<dbReference type="Gene3D" id="3.90.110.10">
    <property type="entry name" value="Lactate dehydrogenase/glycoside hydrolase, family 4, C-terminal"/>
    <property type="match status" value="1"/>
</dbReference>
<feature type="binding site" evidence="10">
    <location>
        <position position="142"/>
    </location>
    <ligand>
        <name>substrate</name>
    </ligand>
</feature>
<evidence type="ECO:0000256" key="3">
    <source>
        <dbReference type="ARBA" id="ARBA00012995"/>
    </source>
</evidence>
<evidence type="ECO:0000256" key="5">
    <source>
        <dbReference type="ARBA" id="ARBA00022532"/>
    </source>
</evidence>
<dbReference type="Gene3D" id="3.40.50.720">
    <property type="entry name" value="NAD(P)-binding Rossmann-like Domain"/>
    <property type="match status" value="1"/>
</dbReference>
<evidence type="ECO:0000256" key="12">
    <source>
        <dbReference type="RuleBase" id="RU003369"/>
    </source>
</evidence>
<feature type="binding site" evidence="11">
    <location>
        <position position="57"/>
    </location>
    <ligand>
        <name>NAD(+)</name>
        <dbReference type="ChEBI" id="CHEBI:57540"/>
    </ligand>
</feature>
<dbReference type="InterPro" id="IPR010097">
    <property type="entry name" value="Malate_DH_type1"/>
</dbReference>
<accession>A0A1B0BFC6</accession>
<feature type="active site" description="Proton acceptor" evidence="9">
    <location>
        <position position="200"/>
    </location>
</feature>
<keyword evidence="6 12" id="KW-0560">Oxidoreductase</keyword>
<proteinExistence type="inferred from homology"/>
<evidence type="ECO:0000256" key="11">
    <source>
        <dbReference type="PIRSR" id="PIRSR000102-3"/>
    </source>
</evidence>
<comment type="similarity">
    <text evidence="1">Belongs to the LDH/MDH superfamily. MDH type 1 family.</text>
</comment>
<protein>
    <recommendedName>
        <fullName evidence="4">Malate dehydrogenase, mitochondrial</fullName>
        <ecNumber evidence="3">1.1.1.37</ecNumber>
    </recommendedName>
</protein>
<sequence>MLKQIVKELTVSSMRKFSTSGQKNFRVAVCGACGGIGQPLSLLLKRNPLISELRLYDISRVPGVVADLAHVDTKVRVCGFMGPDEICGALECVDVVVISAGAPRKPGMSRDDLFKINACTVKDITKAIVAKCPKALVAIITNPVNTCVPIAAEIMKNDGVYDPKRLFGVCTLDIMRARTFIGEVNGVDPKKVDISIIGGHSGVTIIPVLSQANPAFKGDQAAIEKMTKRIQEAGTEVVTAKAGVGSATLSMAYAAHRFTNSLLKGLKGEKNVMECSYVESSVTEASFFSTPLVLGKNGIDANCGLPKLSEYEKKLLEKAIPEIKKDVQKGIEFAKK</sequence>
<dbReference type="InterPro" id="IPR036291">
    <property type="entry name" value="NAD(P)-bd_dom_sf"/>
</dbReference>
<dbReference type="VEuPathDB" id="VectorBase:GPPI028245"/>
<dbReference type="Proteomes" id="UP000092460">
    <property type="component" value="Unassembled WGS sequence"/>
</dbReference>
<dbReference type="InterPro" id="IPR022383">
    <property type="entry name" value="Lactate/malate_DH_C"/>
</dbReference>
<dbReference type="InterPro" id="IPR015955">
    <property type="entry name" value="Lactate_DH/Glyco_Ohase_4_C"/>
</dbReference>
<feature type="binding site" evidence="11">
    <location>
        <begin position="31"/>
        <end position="37"/>
    </location>
    <ligand>
        <name>NAD(+)</name>
        <dbReference type="ChEBI" id="CHEBI:57540"/>
    </ligand>
</feature>
<dbReference type="FunFam" id="3.90.110.10:FF:000001">
    <property type="entry name" value="Malate dehydrogenase"/>
    <property type="match status" value="1"/>
</dbReference>
<evidence type="ECO:0000259" key="13">
    <source>
        <dbReference type="Pfam" id="PF00056"/>
    </source>
</evidence>
<dbReference type="SUPFAM" id="SSF56327">
    <property type="entry name" value="LDH C-terminal domain-like"/>
    <property type="match status" value="1"/>
</dbReference>
<dbReference type="GO" id="GO:0006099">
    <property type="term" value="P:tricarboxylic acid cycle"/>
    <property type="evidence" value="ECO:0007669"/>
    <property type="project" value="UniProtKB-KW"/>
</dbReference>
<feature type="domain" description="Lactate/malate dehydrogenase N-terminal" evidence="13">
    <location>
        <begin position="26"/>
        <end position="168"/>
    </location>
</feature>
<dbReference type="AlphaFoldDB" id="A0A1B0BFC6"/>
<evidence type="ECO:0000313" key="15">
    <source>
        <dbReference type="EnsemblMetazoa" id="GPPI028245-PA"/>
    </source>
</evidence>
<dbReference type="PANTHER" id="PTHR11540">
    <property type="entry name" value="MALATE AND LACTATE DEHYDROGENASE"/>
    <property type="match status" value="1"/>
</dbReference>
<dbReference type="CDD" id="cd01337">
    <property type="entry name" value="MDH_glyoxysomal_mitochondrial"/>
    <property type="match status" value="1"/>
</dbReference>
<comment type="catalytic activity">
    <reaction evidence="8">
        <text>(S)-malate + NAD(+) = oxaloacetate + NADH + H(+)</text>
        <dbReference type="Rhea" id="RHEA:21432"/>
        <dbReference type="ChEBI" id="CHEBI:15378"/>
        <dbReference type="ChEBI" id="CHEBI:15589"/>
        <dbReference type="ChEBI" id="CHEBI:16452"/>
        <dbReference type="ChEBI" id="CHEBI:57540"/>
        <dbReference type="ChEBI" id="CHEBI:57945"/>
        <dbReference type="EC" id="1.1.1.37"/>
    </reaction>
</comment>
<feature type="binding site" evidence="10">
    <location>
        <position position="104"/>
    </location>
    <ligand>
        <name>substrate</name>
    </ligand>
</feature>
<dbReference type="EnsemblMetazoa" id="GPPI028245-RA">
    <property type="protein sequence ID" value="GPPI028245-PA"/>
    <property type="gene ID" value="GPPI028245"/>
</dbReference>
<evidence type="ECO:0000256" key="10">
    <source>
        <dbReference type="PIRSR" id="PIRSR000102-2"/>
    </source>
</evidence>
<evidence type="ECO:0000256" key="8">
    <source>
        <dbReference type="ARBA" id="ARBA00048313"/>
    </source>
</evidence>
<evidence type="ECO:0000256" key="9">
    <source>
        <dbReference type="PIRSR" id="PIRSR000102-1"/>
    </source>
</evidence>
<comment type="subunit">
    <text evidence="2">Homodimer.</text>
</comment>
<evidence type="ECO:0000256" key="2">
    <source>
        <dbReference type="ARBA" id="ARBA00011738"/>
    </source>
</evidence>
<dbReference type="Pfam" id="PF02866">
    <property type="entry name" value="Ldh_1_C"/>
    <property type="match status" value="1"/>
</dbReference>
<dbReference type="GO" id="GO:0030060">
    <property type="term" value="F:L-malate dehydrogenase (NAD+) activity"/>
    <property type="evidence" value="ECO:0007669"/>
    <property type="project" value="UniProtKB-EC"/>
</dbReference>
<keyword evidence="7 11" id="KW-0520">NAD</keyword>
<evidence type="ECO:0000256" key="4">
    <source>
        <dbReference type="ARBA" id="ARBA00016075"/>
    </source>
</evidence>
<dbReference type="PANTHER" id="PTHR11540:SF16">
    <property type="entry name" value="MALATE DEHYDROGENASE, MITOCHONDRIAL"/>
    <property type="match status" value="1"/>
</dbReference>
<evidence type="ECO:0000313" key="16">
    <source>
        <dbReference type="Proteomes" id="UP000092460"/>
    </source>
</evidence>
<reference evidence="16" key="1">
    <citation type="submission" date="2015-01" db="EMBL/GenBank/DDBJ databases">
        <authorList>
            <person name="Aksoy S."/>
            <person name="Warren W."/>
            <person name="Wilson R.K."/>
        </authorList>
    </citation>
    <scope>NUCLEOTIDE SEQUENCE [LARGE SCALE GENOMIC DNA]</scope>
    <source>
        <strain evidence="16">IAEA</strain>
    </source>
</reference>
<dbReference type="FunFam" id="3.40.50.720:FF:000013">
    <property type="entry name" value="Malate dehydrogenase"/>
    <property type="match status" value="1"/>
</dbReference>
<dbReference type="GO" id="GO:0005739">
    <property type="term" value="C:mitochondrion"/>
    <property type="evidence" value="ECO:0007669"/>
    <property type="project" value="TreeGrafter"/>
</dbReference>
<feature type="binding site" evidence="10">
    <location>
        <position position="176"/>
    </location>
    <ligand>
        <name>substrate</name>
    </ligand>
</feature>
<dbReference type="GO" id="GO:0019752">
    <property type="term" value="P:carboxylic acid metabolic process"/>
    <property type="evidence" value="ECO:0007669"/>
    <property type="project" value="InterPro"/>
</dbReference>
<evidence type="ECO:0000256" key="1">
    <source>
        <dbReference type="ARBA" id="ARBA00008824"/>
    </source>
</evidence>
<dbReference type="NCBIfam" id="TIGR01772">
    <property type="entry name" value="MDH_euk_gproteo"/>
    <property type="match status" value="1"/>
</dbReference>
<evidence type="ECO:0000256" key="6">
    <source>
        <dbReference type="ARBA" id="ARBA00023002"/>
    </source>
</evidence>
<feature type="binding site" evidence="11">
    <location>
        <position position="251"/>
    </location>
    <ligand>
        <name>NAD(+)</name>
        <dbReference type="ChEBI" id="CHEBI:57540"/>
    </ligand>
</feature>
<dbReference type="InterPro" id="IPR001236">
    <property type="entry name" value="Lactate/malate_DH_N"/>
</dbReference>
<name>A0A1B0BFC6_9MUSC</name>
<feature type="binding site" evidence="11">
    <location>
        <position position="117"/>
    </location>
    <ligand>
        <name>NAD(+)</name>
        <dbReference type="ChEBI" id="CHEBI:57540"/>
    </ligand>
</feature>
<dbReference type="EC" id="1.1.1.37" evidence="3"/>
<keyword evidence="5" id="KW-0816">Tricarboxylic acid cycle</keyword>
<evidence type="ECO:0000256" key="7">
    <source>
        <dbReference type="ARBA" id="ARBA00023027"/>
    </source>
</evidence>
<dbReference type="STRING" id="67801.A0A1B0BFC6"/>
<dbReference type="InterPro" id="IPR001557">
    <property type="entry name" value="L-lactate/malate_DH"/>
</dbReference>
<dbReference type="Pfam" id="PF00056">
    <property type="entry name" value="Ldh_1_N"/>
    <property type="match status" value="1"/>
</dbReference>
<reference evidence="15" key="2">
    <citation type="submission" date="2020-05" db="UniProtKB">
        <authorList>
            <consortium name="EnsemblMetazoa"/>
        </authorList>
    </citation>
    <scope>IDENTIFICATION</scope>
    <source>
        <strain evidence="15">IAEA</strain>
    </source>
</reference>
<keyword evidence="16" id="KW-1185">Reference proteome</keyword>
<feature type="domain" description="Lactate/malate dehydrogenase C-terminal" evidence="14">
    <location>
        <begin position="171"/>
        <end position="333"/>
    </location>
</feature>
<dbReference type="SUPFAM" id="SSF51735">
    <property type="entry name" value="NAD(P)-binding Rossmann-fold domains"/>
    <property type="match status" value="1"/>
</dbReference>
<evidence type="ECO:0000259" key="14">
    <source>
        <dbReference type="Pfam" id="PF02866"/>
    </source>
</evidence>
<feature type="binding site" evidence="10">
    <location>
        <position position="110"/>
    </location>
    <ligand>
        <name>substrate</name>
    </ligand>
</feature>
<dbReference type="PIRSF" id="PIRSF000102">
    <property type="entry name" value="Lac_mal_DH"/>
    <property type="match status" value="1"/>
</dbReference>